<keyword evidence="3 4" id="KW-0413">Isomerase</keyword>
<dbReference type="InterPro" id="IPR046348">
    <property type="entry name" value="SIS_dom_sf"/>
</dbReference>
<dbReference type="PANTHER" id="PTHR11469">
    <property type="entry name" value="GLUCOSE-6-PHOSPHATE ISOMERASE"/>
    <property type="match status" value="1"/>
</dbReference>
<accession>A0AA86R699</accession>
<dbReference type="GO" id="GO:0048029">
    <property type="term" value="F:monosaccharide binding"/>
    <property type="evidence" value="ECO:0007669"/>
    <property type="project" value="TreeGrafter"/>
</dbReference>
<keyword evidence="2 4" id="KW-0324">Glycolysis</keyword>
<dbReference type="SUPFAM" id="SSF53697">
    <property type="entry name" value="SIS domain"/>
    <property type="match status" value="1"/>
</dbReference>
<dbReference type="HAMAP" id="MF_00473">
    <property type="entry name" value="G6P_isomerase"/>
    <property type="match status" value="1"/>
</dbReference>
<dbReference type="InterPro" id="IPR035482">
    <property type="entry name" value="SIS_PGI_2"/>
</dbReference>
<organism evidence="5">
    <name type="scientific">Hexamita inflata</name>
    <dbReference type="NCBI Taxonomy" id="28002"/>
    <lineage>
        <taxon>Eukaryota</taxon>
        <taxon>Metamonada</taxon>
        <taxon>Diplomonadida</taxon>
        <taxon>Hexamitidae</taxon>
        <taxon>Hexamitinae</taxon>
        <taxon>Hexamita</taxon>
    </lineage>
</organism>
<dbReference type="PRINTS" id="PR00662">
    <property type="entry name" value="G6PISOMERASE"/>
</dbReference>
<comment type="caution">
    <text evidence="5">The sequence shown here is derived from an EMBL/GenBank/DDBJ whole genome shotgun (WGS) entry which is preliminary data.</text>
</comment>
<reference evidence="6 7" key="2">
    <citation type="submission" date="2024-07" db="EMBL/GenBank/DDBJ databases">
        <authorList>
            <person name="Akdeniz Z."/>
        </authorList>
    </citation>
    <scope>NUCLEOTIDE SEQUENCE [LARGE SCALE GENOMIC DNA]</scope>
</reference>
<name>A0AA86R699_9EUKA</name>
<dbReference type="Pfam" id="PF00342">
    <property type="entry name" value="PGI"/>
    <property type="match status" value="1"/>
</dbReference>
<keyword evidence="7" id="KW-1185">Reference proteome</keyword>
<dbReference type="GO" id="GO:0006094">
    <property type="term" value="P:gluconeogenesis"/>
    <property type="evidence" value="ECO:0007669"/>
    <property type="project" value="UniProtKB-KW"/>
</dbReference>
<evidence type="ECO:0000256" key="3">
    <source>
        <dbReference type="ARBA" id="ARBA00023235"/>
    </source>
</evidence>
<dbReference type="GO" id="GO:0005829">
    <property type="term" value="C:cytosol"/>
    <property type="evidence" value="ECO:0007669"/>
    <property type="project" value="TreeGrafter"/>
</dbReference>
<dbReference type="GO" id="GO:0097367">
    <property type="term" value="F:carbohydrate derivative binding"/>
    <property type="evidence" value="ECO:0007669"/>
    <property type="project" value="InterPro"/>
</dbReference>
<dbReference type="GO" id="GO:0004347">
    <property type="term" value="F:glucose-6-phosphate isomerase activity"/>
    <property type="evidence" value="ECO:0007669"/>
    <property type="project" value="UniProtKB-EC"/>
</dbReference>
<evidence type="ECO:0000313" key="5">
    <source>
        <dbReference type="EMBL" id="CAI9972241.1"/>
    </source>
</evidence>
<gene>
    <name evidence="6" type="ORF">HINF_LOCUS37365</name>
    <name evidence="5" type="ORF">HINF_LOCUS59886</name>
</gene>
<evidence type="ECO:0000313" key="6">
    <source>
        <dbReference type="EMBL" id="CAL6038430.1"/>
    </source>
</evidence>
<keyword evidence="1 4" id="KW-0312">Gluconeogenesis</keyword>
<comment type="pathway">
    <text evidence="4">Carbohydrate degradation; glycolysis; D-glyceraldehyde 3-phosphate and glycerone phosphate from D-glucose: step 2/4.</text>
</comment>
<dbReference type="GO" id="GO:0006096">
    <property type="term" value="P:glycolytic process"/>
    <property type="evidence" value="ECO:0007669"/>
    <property type="project" value="UniProtKB-KW"/>
</dbReference>
<dbReference type="CDD" id="cd05016">
    <property type="entry name" value="SIS_PGI_2"/>
    <property type="match status" value="1"/>
</dbReference>
<comment type="catalytic activity">
    <reaction evidence="4">
        <text>alpha-D-glucose 6-phosphate = beta-D-fructose 6-phosphate</text>
        <dbReference type="Rhea" id="RHEA:11816"/>
        <dbReference type="ChEBI" id="CHEBI:57634"/>
        <dbReference type="ChEBI" id="CHEBI:58225"/>
        <dbReference type="EC" id="5.3.1.9"/>
    </reaction>
</comment>
<protein>
    <recommendedName>
        <fullName evidence="4">Glucose-6-phosphate isomerase</fullName>
        <ecNumber evidence="4">5.3.1.9</ecNumber>
    </recommendedName>
</protein>
<dbReference type="CDD" id="cd05015">
    <property type="entry name" value="SIS_PGI_1"/>
    <property type="match status" value="1"/>
</dbReference>
<evidence type="ECO:0000256" key="4">
    <source>
        <dbReference type="RuleBase" id="RU000612"/>
    </source>
</evidence>
<evidence type="ECO:0000256" key="1">
    <source>
        <dbReference type="ARBA" id="ARBA00022432"/>
    </source>
</evidence>
<evidence type="ECO:0000313" key="7">
    <source>
        <dbReference type="Proteomes" id="UP001642409"/>
    </source>
</evidence>
<comment type="similarity">
    <text evidence="4">Belongs to the GPI family.</text>
</comment>
<reference evidence="5" key="1">
    <citation type="submission" date="2023-06" db="EMBL/GenBank/DDBJ databases">
        <authorList>
            <person name="Kurt Z."/>
        </authorList>
    </citation>
    <scope>NUCLEOTIDE SEQUENCE</scope>
</reference>
<dbReference type="FunFam" id="3.40.50.10490:FF:000021">
    <property type="entry name" value="Glucose-6-phosphate isomerase"/>
    <property type="match status" value="1"/>
</dbReference>
<dbReference type="EMBL" id="CATOUU010001104">
    <property type="protein sequence ID" value="CAI9972241.1"/>
    <property type="molecule type" value="Genomic_DNA"/>
</dbReference>
<dbReference type="Proteomes" id="UP001642409">
    <property type="component" value="Unassembled WGS sequence"/>
</dbReference>
<dbReference type="InterPro" id="IPR001672">
    <property type="entry name" value="G6P_Isomerase"/>
</dbReference>
<evidence type="ECO:0000256" key="2">
    <source>
        <dbReference type="ARBA" id="ARBA00023152"/>
    </source>
</evidence>
<dbReference type="Gene3D" id="3.40.50.10490">
    <property type="entry name" value="Glucose-6-phosphate isomerase like protein, domain 1"/>
    <property type="match status" value="2"/>
</dbReference>
<dbReference type="EMBL" id="CAXDID020000139">
    <property type="protein sequence ID" value="CAL6038430.1"/>
    <property type="molecule type" value="Genomic_DNA"/>
</dbReference>
<dbReference type="GO" id="GO:0051156">
    <property type="term" value="P:glucose 6-phosphate metabolic process"/>
    <property type="evidence" value="ECO:0007669"/>
    <property type="project" value="TreeGrafter"/>
</dbReference>
<dbReference type="PROSITE" id="PS51463">
    <property type="entry name" value="P_GLUCOSE_ISOMERASE_3"/>
    <property type="match status" value="1"/>
</dbReference>
<dbReference type="InterPro" id="IPR035476">
    <property type="entry name" value="SIS_PGI_1"/>
</dbReference>
<dbReference type="PANTHER" id="PTHR11469:SF1">
    <property type="entry name" value="GLUCOSE-6-PHOSPHATE ISOMERASE"/>
    <property type="match status" value="1"/>
</dbReference>
<sequence length="512" mass="57360">MQTFFDETLDISIQTNMSYDAKLYEYNFKAALAKIQQIESGAIANATAVPSESENRPVDHYNLRMKEEKVAGKSLAKTVEQWQLVKKFAEANMHKFKHVVFNGIGGSYLGPYMLIQAINGDEFNSVQQKENRPSLHFVANTDSDSFTQLFTQIDINETLMVVISKSGSTAETATNTQIFSELLKDKAPQHMAAITIPGSNLHKKAANWLATFEMNESTGGRTSIGSAVAMVPCAFANIDFEQFANGMCQMDEATRRPNNNPAFFISALIDQFLQKSAGPRNMIILGYADSLKHYYHYCQQLYMESLGKQYTHDGRFSPRGLTVYGGIGTAEQHAFMQQIQKGVQDSFVKFIQFNKRRFQDYKDEKAGTMGRQLLAFLKGTEAALDQNGRQFMTVSAKECSPFCIGQLIALEERIVTVLAAFWDLNAYDQPGVQDGKLAAGKVNKTSIQLDKLLVPVENLNAEQIMKKLDMNDNAQLITDLLNDMVFNPASYTNGLKGERKFVDGQFVFTFRK</sequence>
<proteinExistence type="inferred from homology"/>
<dbReference type="EC" id="5.3.1.9" evidence="4"/>
<dbReference type="AlphaFoldDB" id="A0AA86R699"/>